<feature type="non-terminal residue" evidence="4">
    <location>
        <position position="1"/>
    </location>
</feature>
<keyword evidence="5" id="KW-1185">Reference proteome</keyword>
<dbReference type="Gene3D" id="3.40.50.720">
    <property type="entry name" value="NAD(P)-binding Rossmann-like Domain"/>
    <property type="match status" value="1"/>
</dbReference>
<reference evidence="4" key="1">
    <citation type="journal article" date="2020" name="Fungal Divers.">
        <title>Resolving the Mortierellaceae phylogeny through synthesis of multi-gene phylogenetics and phylogenomics.</title>
        <authorList>
            <person name="Vandepol N."/>
            <person name="Liber J."/>
            <person name="Desiro A."/>
            <person name="Na H."/>
            <person name="Kennedy M."/>
            <person name="Barry K."/>
            <person name="Grigoriev I.V."/>
            <person name="Miller A.N."/>
            <person name="O'Donnell K."/>
            <person name="Stajich J.E."/>
            <person name="Bonito G."/>
        </authorList>
    </citation>
    <scope>NUCLEOTIDE SEQUENCE</scope>
    <source>
        <strain evidence="4">NRRL 2769</strain>
    </source>
</reference>
<feature type="domain" description="Saccharopine dehydrogenase-like C-terminal" evidence="3">
    <location>
        <begin position="2"/>
        <end position="65"/>
    </location>
</feature>
<gene>
    <name evidence="4" type="ORF">BGZ80_002722</name>
</gene>
<dbReference type="GO" id="GO:0019878">
    <property type="term" value="P:lysine biosynthetic process via aminoadipic acid"/>
    <property type="evidence" value="ECO:0007669"/>
    <property type="project" value="TreeGrafter"/>
</dbReference>
<dbReference type="PANTHER" id="PTHR11133">
    <property type="entry name" value="SACCHAROPINE DEHYDROGENASE"/>
    <property type="match status" value="1"/>
</dbReference>
<dbReference type="GO" id="GO:0004753">
    <property type="term" value="F:saccharopine dehydrogenase activity"/>
    <property type="evidence" value="ECO:0007669"/>
    <property type="project" value="TreeGrafter"/>
</dbReference>
<dbReference type="InterPro" id="IPR032095">
    <property type="entry name" value="Sacchrp_dh-like_C"/>
</dbReference>
<keyword evidence="2" id="KW-0028">Amino-acid biosynthesis</keyword>
<dbReference type="Pfam" id="PF16653">
    <property type="entry name" value="Sacchrp_dh_C"/>
    <property type="match status" value="1"/>
</dbReference>
<dbReference type="InterPro" id="IPR051168">
    <property type="entry name" value="AASS"/>
</dbReference>
<organism evidence="4 5">
    <name type="scientific">Entomortierella chlamydospora</name>
    <dbReference type="NCBI Taxonomy" id="101097"/>
    <lineage>
        <taxon>Eukaryota</taxon>
        <taxon>Fungi</taxon>
        <taxon>Fungi incertae sedis</taxon>
        <taxon>Mucoromycota</taxon>
        <taxon>Mortierellomycotina</taxon>
        <taxon>Mortierellomycetes</taxon>
        <taxon>Mortierellales</taxon>
        <taxon>Mortierellaceae</taxon>
        <taxon>Entomortierella</taxon>
    </lineage>
</organism>
<keyword evidence="2" id="KW-0457">Lysine biosynthesis</keyword>
<protein>
    <recommendedName>
        <fullName evidence="3">Saccharopine dehydrogenase-like C-terminal domain-containing protein</fullName>
    </recommendedName>
</protein>
<name>A0A9P6SWX6_9FUNG</name>
<dbReference type="Proteomes" id="UP000703661">
    <property type="component" value="Unassembled WGS sequence"/>
</dbReference>
<dbReference type="EMBL" id="JAAAID010001686">
    <property type="protein sequence ID" value="KAG0009114.1"/>
    <property type="molecule type" value="Genomic_DNA"/>
</dbReference>
<comment type="caution">
    <text evidence="4">The sequence shown here is derived from an EMBL/GenBank/DDBJ whole genome shotgun (WGS) entry which is preliminary data.</text>
</comment>
<sequence length="72" mass="7523">QSRTSTILEYGNPEGASAMARLVGMPCGVATQLVLDGVINKPGILAPMSADLVYPLIKAIEAEGVVCHEEIL</sequence>
<dbReference type="PANTHER" id="PTHR11133:SF22">
    <property type="entry name" value="ALPHA-AMINOADIPIC SEMIALDEHYDE SYNTHASE, MITOCHONDRIAL"/>
    <property type="match status" value="1"/>
</dbReference>
<evidence type="ECO:0000259" key="3">
    <source>
        <dbReference type="Pfam" id="PF16653"/>
    </source>
</evidence>
<evidence type="ECO:0000256" key="2">
    <source>
        <dbReference type="ARBA" id="ARBA00023154"/>
    </source>
</evidence>
<dbReference type="AlphaFoldDB" id="A0A9P6SWX6"/>
<dbReference type="Gene3D" id="3.30.360.10">
    <property type="entry name" value="Dihydrodipicolinate Reductase, domain 2"/>
    <property type="match status" value="1"/>
</dbReference>
<evidence type="ECO:0000313" key="4">
    <source>
        <dbReference type="EMBL" id="KAG0009114.1"/>
    </source>
</evidence>
<keyword evidence="1" id="KW-0560">Oxidoreductase</keyword>
<evidence type="ECO:0000313" key="5">
    <source>
        <dbReference type="Proteomes" id="UP000703661"/>
    </source>
</evidence>
<proteinExistence type="predicted"/>
<dbReference type="GO" id="GO:0005737">
    <property type="term" value="C:cytoplasm"/>
    <property type="evidence" value="ECO:0007669"/>
    <property type="project" value="TreeGrafter"/>
</dbReference>
<accession>A0A9P6SWX6</accession>
<evidence type="ECO:0000256" key="1">
    <source>
        <dbReference type="ARBA" id="ARBA00023002"/>
    </source>
</evidence>